<protein>
    <submittedName>
        <fullName evidence="6 7">SAGA-associated factor 29</fullName>
    </submittedName>
</protein>
<dbReference type="InterPro" id="IPR010750">
    <property type="entry name" value="SGF29_tudor-like_dom"/>
</dbReference>
<dbReference type="PANTHER" id="PTHR21539:SF0">
    <property type="entry name" value="SAGA-ASSOCIATED FACTOR 29"/>
    <property type="match status" value="1"/>
</dbReference>
<dbReference type="VEuPathDB" id="VectorBase:SSCA010053"/>
<evidence type="ECO:0000259" key="5">
    <source>
        <dbReference type="PROSITE" id="PS51518"/>
    </source>
</evidence>
<dbReference type="Gene3D" id="2.30.30.140">
    <property type="match status" value="2"/>
</dbReference>
<evidence type="ECO:0000313" key="8">
    <source>
        <dbReference type="EnsemblMetazoa" id="KAF7491109.1"/>
    </source>
</evidence>
<accession>A0A132A379</accession>
<evidence type="ECO:0000313" key="7">
    <source>
        <dbReference type="EMBL" id="KPM05374.1"/>
    </source>
</evidence>
<name>A0A132A379_SARSC</name>
<evidence type="ECO:0000313" key="10">
    <source>
        <dbReference type="Proteomes" id="UP000616769"/>
    </source>
</evidence>
<dbReference type="CDD" id="cd20394">
    <property type="entry name" value="Tudor_SGF29_rpt2"/>
    <property type="match status" value="1"/>
</dbReference>
<keyword evidence="3" id="KW-0804">Transcription</keyword>
<dbReference type="AlphaFoldDB" id="A0A132A379"/>
<dbReference type="EMBL" id="WVUK01000061">
    <property type="protein sequence ID" value="KAF7491109.1"/>
    <property type="molecule type" value="Genomic_DNA"/>
</dbReference>
<keyword evidence="9" id="KW-1185">Reference proteome</keyword>
<dbReference type="GO" id="GO:0000124">
    <property type="term" value="C:SAGA complex"/>
    <property type="evidence" value="ECO:0007669"/>
    <property type="project" value="InterPro"/>
</dbReference>
<organism evidence="7 10">
    <name type="scientific">Sarcoptes scabiei</name>
    <name type="common">Itch mite</name>
    <name type="synonym">Acarus scabiei</name>
    <dbReference type="NCBI Taxonomy" id="52283"/>
    <lineage>
        <taxon>Eukaryota</taxon>
        <taxon>Metazoa</taxon>
        <taxon>Ecdysozoa</taxon>
        <taxon>Arthropoda</taxon>
        <taxon>Chelicerata</taxon>
        <taxon>Arachnida</taxon>
        <taxon>Acari</taxon>
        <taxon>Acariformes</taxon>
        <taxon>Sarcoptiformes</taxon>
        <taxon>Astigmata</taxon>
        <taxon>Psoroptidia</taxon>
        <taxon>Sarcoptoidea</taxon>
        <taxon>Sarcoptidae</taxon>
        <taxon>Sarcoptinae</taxon>
        <taxon>Sarcoptes</taxon>
    </lineage>
</organism>
<evidence type="ECO:0000256" key="4">
    <source>
        <dbReference type="ARBA" id="ARBA00023242"/>
    </source>
</evidence>
<dbReference type="InterPro" id="IPR047287">
    <property type="entry name" value="Tudor_SGF29_rpt2"/>
</dbReference>
<evidence type="ECO:0000313" key="9">
    <source>
        <dbReference type="Proteomes" id="UP000070412"/>
    </source>
</evidence>
<keyword evidence="2" id="KW-0805">Transcription regulation</keyword>
<dbReference type="OrthoDB" id="10265994at2759"/>
<dbReference type="PANTHER" id="PTHR21539">
    <property type="entry name" value="SAGA-ASSOCIATED FACTOR 29"/>
    <property type="match status" value="1"/>
</dbReference>
<comment type="subcellular location">
    <subcellularLocation>
        <location evidence="1">Nucleus</location>
    </subcellularLocation>
</comment>
<dbReference type="PROSITE" id="PS51518">
    <property type="entry name" value="SGF29_C"/>
    <property type="match status" value="1"/>
</dbReference>
<dbReference type="GO" id="GO:0005634">
    <property type="term" value="C:nucleus"/>
    <property type="evidence" value="ECO:0007669"/>
    <property type="project" value="UniProtKB-SubCell"/>
</dbReference>
<dbReference type="InterPro" id="IPR037802">
    <property type="entry name" value="SGF29"/>
</dbReference>
<dbReference type="InterPro" id="IPR047288">
    <property type="entry name" value="Tudor_SGF29_rpt1"/>
</dbReference>
<evidence type="ECO:0000256" key="1">
    <source>
        <dbReference type="ARBA" id="ARBA00004123"/>
    </source>
</evidence>
<dbReference type="Pfam" id="PF07039">
    <property type="entry name" value="SGF29_Tudor"/>
    <property type="match status" value="1"/>
</dbReference>
<dbReference type="Proteomes" id="UP000616769">
    <property type="component" value="Unassembled WGS sequence"/>
</dbReference>
<gene>
    <name evidence="7" type="ORF">QR98_0038360</name>
    <name evidence="6" type="ORF">SSS_6436</name>
</gene>
<reference evidence="8" key="4">
    <citation type="submission" date="2022-06" db="UniProtKB">
        <authorList>
            <consortium name="EnsemblMetazoa"/>
        </authorList>
    </citation>
    <scope>IDENTIFICATION</scope>
</reference>
<dbReference type="EMBL" id="JXLN01010235">
    <property type="protein sequence ID" value="KPM05374.1"/>
    <property type="molecule type" value="Genomic_DNA"/>
</dbReference>
<keyword evidence="4" id="KW-0539">Nucleus</keyword>
<reference evidence="9" key="2">
    <citation type="journal article" date="2020" name="PLoS Negl. Trop. Dis.">
        <title>High-quality nuclear genome for Sarcoptes scabiei-A critical resource for a neglected parasite.</title>
        <authorList>
            <person name="Korhonen P.K."/>
            <person name="Gasser R.B."/>
            <person name="Ma G."/>
            <person name="Wang T."/>
            <person name="Stroehlein A.J."/>
            <person name="Young N.D."/>
            <person name="Ang C.S."/>
            <person name="Fernando D.D."/>
            <person name="Lu H.C."/>
            <person name="Taylor S."/>
            <person name="Reynolds S.L."/>
            <person name="Mofiz E."/>
            <person name="Najaraj S.H."/>
            <person name="Gowda H."/>
            <person name="Madugundu A."/>
            <person name="Renuse S."/>
            <person name="Holt D."/>
            <person name="Pandey A."/>
            <person name="Papenfuss A.T."/>
            <person name="Fischer K."/>
        </authorList>
    </citation>
    <scope>NUCLEOTIDE SEQUENCE [LARGE SCALE GENOMIC DNA]</scope>
</reference>
<evidence type="ECO:0000256" key="2">
    <source>
        <dbReference type="ARBA" id="ARBA00023015"/>
    </source>
</evidence>
<feature type="domain" description="SGF29 C-terminal" evidence="5">
    <location>
        <begin position="179"/>
        <end position="331"/>
    </location>
</feature>
<evidence type="ECO:0000313" key="6">
    <source>
        <dbReference type="EMBL" id="KAF7491109.1"/>
    </source>
</evidence>
<dbReference type="Proteomes" id="UP000070412">
    <property type="component" value="Unassembled WGS sequence"/>
</dbReference>
<evidence type="ECO:0000256" key="3">
    <source>
        <dbReference type="ARBA" id="ARBA00023163"/>
    </source>
</evidence>
<reference evidence="6" key="3">
    <citation type="submission" date="2020-01" db="EMBL/GenBank/DDBJ databases">
        <authorList>
            <person name="Korhonen P.K.K."/>
            <person name="Guangxu M.G."/>
            <person name="Wang T.W."/>
            <person name="Stroehlein A.J.S."/>
            <person name="Young N.D."/>
            <person name="Ang C.-S.A."/>
            <person name="Fernando D.W.F."/>
            <person name="Lu H.L."/>
            <person name="Taylor S.T."/>
            <person name="Ehtesham M.E.M."/>
            <person name="Najaraj S.H.N."/>
            <person name="Harsha G.H.G."/>
            <person name="Madugundu A.M."/>
            <person name="Renuse S.R."/>
            <person name="Holt D.H."/>
            <person name="Pandey A.P."/>
            <person name="Papenfuss A.P."/>
            <person name="Gasser R.B.G."/>
            <person name="Fischer K.F."/>
        </authorList>
    </citation>
    <scope>NUCLEOTIDE SEQUENCE</scope>
    <source>
        <strain evidence="6">SSS_KF_BRIS2020</strain>
    </source>
</reference>
<dbReference type="CDD" id="cd20393">
    <property type="entry name" value="Tudor_SGF29_rpt1"/>
    <property type="match status" value="1"/>
</dbReference>
<dbReference type="EnsemblMetazoa" id="SSS_6436s_mrna">
    <property type="protein sequence ID" value="KAF7491109.1"/>
    <property type="gene ID" value="SSS_6436"/>
</dbReference>
<proteinExistence type="predicted"/>
<sequence length="332" mass="38022">MSNQSSNTVCPKKDSTNEIQNKIIKMQGNTVHHIFKEPADEIIVRLEVLNELTRYIFYNHKSTSNQNELLALQQKFLKSTDSQKSVGEILLQCYQKTLQDLDKEDRAVQLALNLVKEIRDYSSSRQKKLQFTFKNKKSFLRRGQMIKILNDCAHTLPLWIGSSPIEKPPPLCGAIPADLNYCLNIGDLVAALIPTVNDFTKASNSNPNSSHSGDWILAEVVHVNGNRYEIDDIDEEQNERHYLDRKSLIPLPLYRANPETNPEALFVRDTHVLALYPQTTCFYRGKVLRAPQQANSVYNILFVDHTYNEGFSPPMDVPQRYVVKIPEDFDVD</sequence>
<reference evidence="7 10" key="1">
    <citation type="journal article" date="2015" name="Parasit. Vectors">
        <title>Draft genome of the scabies mite.</title>
        <authorList>
            <person name="Rider S.D.Jr."/>
            <person name="Morgan M.S."/>
            <person name="Arlian L.G."/>
        </authorList>
    </citation>
    <scope>NUCLEOTIDE SEQUENCE [LARGE SCALE GENOMIC DNA]</scope>
    <source>
        <strain evidence="7">Arlian Lab</strain>
    </source>
</reference>